<keyword evidence="2" id="KW-1185">Reference proteome</keyword>
<dbReference type="Proteomes" id="UP001384579">
    <property type="component" value="Unassembled WGS sequence"/>
</dbReference>
<accession>A0ABU8YSH7</accession>
<proteinExistence type="predicted"/>
<dbReference type="RefSeq" id="WP_340518996.1">
    <property type="nucleotide sequence ID" value="NZ_JBBLXS010000355.1"/>
</dbReference>
<protein>
    <submittedName>
        <fullName evidence="1">Uncharacterized protein</fullName>
    </submittedName>
</protein>
<organism evidence="1 2">
    <name type="scientific">Microcoleus anatoxicus PTRS2</name>
    <dbReference type="NCBI Taxonomy" id="2705321"/>
    <lineage>
        <taxon>Bacteria</taxon>
        <taxon>Bacillati</taxon>
        <taxon>Cyanobacteriota</taxon>
        <taxon>Cyanophyceae</taxon>
        <taxon>Oscillatoriophycideae</taxon>
        <taxon>Oscillatoriales</taxon>
        <taxon>Microcoleaceae</taxon>
        <taxon>Microcoleus</taxon>
        <taxon>Microcoleus anatoxicus</taxon>
    </lineage>
</organism>
<reference evidence="1 2" key="1">
    <citation type="journal article" date="2020" name="Harmful Algae">
        <title>Molecular and morphological characterization of a novel dihydroanatoxin-a producing Microcoleus species (cyanobacteria) from the Russian River, California, USA.</title>
        <authorList>
            <person name="Conklin K.Y."/>
            <person name="Stancheva R."/>
            <person name="Otten T.G."/>
            <person name="Fadness R."/>
            <person name="Boyer G.L."/>
            <person name="Read B."/>
            <person name="Zhang X."/>
            <person name="Sheath R.G."/>
        </authorList>
    </citation>
    <scope>NUCLEOTIDE SEQUENCE [LARGE SCALE GENOMIC DNA]</scope>
    <source>
        <strain evidence="1 2">PTRS2</strain>
    </source>
</reference>
<name>A0ABU8YSH7_9CYAN</name>
<gene>
    <name evidence="1" type="ORF">WMG39_21550</name>
</gene>
<dbReference type="EMBL" id="JBBLXS010000355">
    <property type="protein sequence ID" value="MEK0187417.1"/>
    <property type="molecule type" value="Genomic_DNA"/>
</dbReference>
<evidence type="ECO:0000313" key="1">
    <source>
        <dbReference type="EMBL" id="MEK0187417.1"/>
    </source>
</evidence>
<sequence length="149" mass="17236">MSLDDLQPVANLNLGELLDLRSHLSAKLDLFEQRRQAVNETNSRIPRHKYKQQWQQLTRQVQTIQRQLTALANSLGQPQAAAKLQKKWDNIVYEQDLLEKQEEPALKDTLIKLEQSYQKLQSKLIEVLNRAISTAQFDKVKQDFQAGGQ</sequence>
<evidence type="ECO:0000313" key="2">
    <source>
        <dbReference type="Proteomes" id="UP001384579"/>
    </source>
</evidence>
<comment type="caution">
    <text evidence="1">The sequence shown here is derived from an EMBL/GenBank/DDBJ whole genome shotgun (WGS) entry which is preliminary data.</text>
</comment>